<keyword evidence="1" id="KW-0732">Signal</keyword>
<sequence length="155" mass="16781">MPTKRAAPTVLLLLLAACSPRAVESETLAPVPSATGTAPAGNTADARCEVPAEIFVAEDIRMYCAMPGDVQAFLTRESACQHFAGEEAYDEDRARELAYAIHETCDDRAALFNQLLQRHADNCLVHTELMLLGTRNELALDADSRAQPNPCPRGL</sequence>
<feature type="chain" id="PRO_5046474043" description="Lipoprotein" evidence="1">
    <location>
        <begin position="23"/>
        <end position="155"/>
    </location>
</feature>
<dbReference type="PROSITE" id="PS51257">
    <property type="entry name" value="PROKAR_LIPOPROTEIN"/>
    <property type="match status" value="1"/>
</dbReference>
<reference evidence="2 3" key="1">
    <citation type="submission" date="2024-04" db="EMBL/GenBank/DDBJ databases">
        <title>Bacterial endophytes with biocontrol capabilities against important plant pathogens.</title>
        <authorList>
            <person name="Alayande K.A."/>
        </authorList>
    </citation>
    <scope>NUCLEOTIDE SEQUENCE [LARGE SCALE GENOMIC DNA]</scope>
    <source>
        <strain evidence="2 3">KV22</strain>
    </source>
</reference>
<dbReference type="Proteomes" id="UP001455088">
    <property type="component" value="Unassembled WGS sequence"/>
</dbReference>
<accession>A0ABU9JKD8</accession>
<dbReference type="EMBL" id="JBBYHY010000003">
    <property type="protein sequence ID" value="MEL3953245.1"/>
    <property type="molecule type" value="Genomic_DNA"/>
</dbReference>
<comment type="caution">
    <text evidence="2">The sequence shown here is derived from an EMBL/GenBank/DDBJ whole genome shotgun (WGS) entry which is preliminary data.</text>
</comment>
<protein>
    <recommendedName>
        <fullName evidence="4">Lipoprotein</fullName>
    </recommendedName>
</protein>
<organism evidence="2 3">
    <name type="scientific">Stenotrophomonas bentonitica</name>
    <dbReference type="NCBI Taxonomy" id="1450134"/>
    <lineage>
        <taxon>Bacteria</taxon>
        <taxon>Pseudomonadati</taxon>
        <taxon>Pseudomonadota</taxon>
        <taxon>Gammaproteobacteria</taxon>
        <taxon>Lysobacterales</taxon>
        <taxon>Lysobacteraceae</taxon>
        <taxon>Stenotrophomonas</taxon>
    </lineage>
</organism>
<name>A0ABU9JKD8_9GAMM</name>
<evidence type="ECO:0008006" key="4">
    <source>
        <dbReference type="Google" id="ProtNLM"/>
    </source>
</evidence>
<evidence type="ECO:0000256" key="1">
    <source>
        <dbReference type="SAM" id="SignalP"/>
    </source>
</evidence>
<proteinExistence type="predicted"/>
<keyword evidence="3" id="KW-1185">Reference proteome</keyword>
<feature type="signal peptide" evidence="1">
    <location>
        <begin position="1"/>
        <end position="22"/>
    </location>
</feature>
<dbReference type="RefSeq" id="WP_070473205.1">
    <property type="nucleotide sequence ID" value="NZ_JBBYHY010000003.1"/>
</dbReference>
<evidence type="ECO:0000313" key="2">
    <source>
        <dbReference type="EMBL" id="MEL3953245.1"/>
    </source>
</evidence>
<evidence type="ECO:0000313" key="3">
    <source>
        <dbReference type="Proteomes" id="UP001455088"/>
    </source>
</evidence>
<gene>
    <name evidence="2" type="ORF">AAE039_06690</name>
</gene>